<evidence type="ECO:0000313" key="5">
    <source>
        <dbReference type="Proteomes" id="UP000827889"/>
    </source>
</evidence>
<proteinExistence type="inferred from homology"/>
<name>A0A8B8QKF5_9MYRT</name>
<feature type="repeat" description="PPR" evidence="3">
    <location>
        <begin position="194"/>
        <end position="228"/>
    </location>
</feature>
<dbReference type="PANTHER" id="PTHR47926">
    <property type="entry name" value="PENTATRICOPEPTIDE REPEAT-CONTAINING PROTEIN"/>
    <property type="match status" value="1"/>
</dbReference>
<dbReference type="PANTHER" id="PTHR47926:SF436">
    <property type="entry name" value="PENTATRICOPEPTIDE REPEAT-CONTAINING PROTEIN ELI1, CHLOROPLASTIC-LIKE ISOFORM X2"/>
    <property type="match status" value="1"/>
</dbReference>
<dbReference type="KEGG" id="rarg:115752784"/>
<accession>A0A8B8QKF5</accession>
<dbReference type="NCBIfam" id="TIGR00756">
    <property type="entry name" value="PPR"/>
    <property type="match status" value="7"/>
</dbReference>
<keyword evidence="2" id="KW-0677">Repeat</keyword>
<keyword evidence="5" id="KW-1185">Reference proteome</keyword>
<feature type="repeat" description="PPR" evidence="3">
    <location>
        <begin position="490"/>
        <end position="524"/>
    </location>
</feature>
<evidence type="ECO:0000256" key="1">
    <source>
        <dbReference type="ARBA" id="ARBA00006643"/>
    </source>
</evidence>
<dbReference type="FunFam" id="1.25.40.10:FF:003724">
    <property type="entry name" value="Uncharacterized protein"/>
    <property type="match status" value="1"/>
</dbReference>
<evidence type="ECO:0000256" key="3">
    <source>
        <dbReference type="PROSITE-ProRule" id="PRU00708"/>
    </source>
</evidence>
<dbReference type="InterPro" id="IPR046848">
    <property type="entry name" value="E_motif"/>
</dbReference>
<gene>
    <name evidence="6 7" type="primary">LOC115752784</name>
</gene>
<dbReference type="GO" id="GO:0008270">
    <property type="term" value="F:zinc ion binding"/>
    <property type="evidence" value="ECO:0007669"/>
    <property type="project" value="InterPro"/>
</dbReference>
<dbReference type="InterPro" id="IPR002885">
    <property type="entry name" value="PPR_rpt"/>
</dbReference>
<dbReference type="Pfam" id="PF20430">
    <property type="entry name" value="Eplus_motif"/>
    <property type="match status" value="1"/>
</dbReference>
<dbReference type="PROSITE" id="PS51375">
    <property type="entry name" value="PPR"/>
    <property type="match status" value="6"/>
</dbReference>
<dbReference type="GeneID" id="115752784"/>
<dbReference type="Pfam" id="PF01535">
    <property type="entry name" value="PPR"/>
    <property type="match status" value="7"/>
</dbReference>
<sequence>MNFAKVRNFSSLVKPSLICRPSFTPTITLSILETHLGRCHNLKQFNQILSQMILTGYVRDTYAASKLLKFSTDSHFVHVSYSFCVFNYVENPNGFSWNTMMRAFVQNDSPQNAVFLYKLMLNHNVGPDNYTYPILVQACSLRLSEFAGKQVHDHVLKLGFDSDVYVRNTLINLYSVHENMEDARKLFDESIVLDTVSWNSILAGYVQLGNVDEAKLIFDQMPKRNVIASNSMIVLFGKTGRVVDAYELFIQMEEKDMVSWSALISCYEQNGMYGKALVMFKEMAGGGVRVDEVVVISILSACAHLSVGETGKLIHGLAGKLGLESYVNLQNALIHMYSICDEILVAERLFRAGYPHLDLISWNSMISGYLRNGLVEYAKALFDSMPEKDMVSWGAMISGYAQHDRFSDTLELFQEMQLTGIQPDETILVSIISACTHLAALDQGKWVHAYIRKNCLKVNVILGTTLIDMYMKCGCVENALDVFHLMEDKSVSTWNAMILGLAMNGLVGRSLNIFLEMKNCGVTPNDITFIGVLGACRHMGLVDEGCFHFDSMVQEYKIDPNVKHYGCMVDLLGRAGKLKEAEELIGSMPMAPDISTWGALLGACRKHGDIERGERVGRKLVELQPDHDGFHVLLSNLYASKGNWQNVLEIRGIMEQHGVMKTPGCSMIEANGVIHEFLAGDKTHPQREDIENKLDEITKKLKMEGYVPDMNEVFLEIDEEEKETTLLRHSEKLAIAFGLLNIPPAMPIRIIKNLRICNDCHTVAKFTSKAYNRDIIMRDRHRFHHFKQGNCSCMDFW</sequence>
<dbReference type="Gene3D" id="1.25.40.10">
    <property type="entry name" value="Tetratricopeptide repeat domain"/>
    <property type="match status" value="5"/>
</dbReference>
<dbReference type="Proteomes" id="UP000827889">
    <property type="component" value="Chromosome 1"/>
</dbReference>
<evidence type="ECO:0000256" key="2">
    <source>
        <dbReference type="ARBA" id="ARBA00022737"/>
    </source>
</evidence>
<dbReference type="RefSeq" id="XP_048141746.1">
    <property type="nucleotide sequence ID" value="XM_048285789.1"/>
</dbReference>
<evidence type="ECO:0000313" key="6">
    <source>
        <dbReference type="RefSeq" id="XP_030547000.1"/>
    </source>
</evidence>
<feature type="domain" description="DYW" evidence="4">
    <location>
        <begin position="705"/>
        <end position="797"/>
    </location>
</feature>
<dbReference type="InterPro" id="IPR046960">
    <property type="entry name" value="PPR_At4g14850-like_plant"/>
</dbReference>
<dbReference type="SUPFAM" id="SSF48452">
    <property type="entry name" value="TPR-like"/>
    <property type="match status" value="1"/>
</dbReference>
<reference evidence="6" key="1">
    <citation type="submission" date="2025-04" db="UniProtKB">
        <authorList>
            <consortium name="RefSeq"/>
        </authorList>
    </citation>
    <scope>IDENTIFICATION</scope>
</reference>
<feature type="repeat" description="PPR" evidence="3">
    <location>
        <begin position="389"/>
        <end position="423"/>
    </location>
</feature>
<dbReference type="RefSeq" id="XP_030547000.1">
    <property type="nucleotide sequence ID" value="XM_030691140.1"/>
</dbReference>
<dbReference type="FunFam" id="1.25.40.10:FF:000348">
    <property type="entry name" value="Pentatricopeptide repeat-containing protein chloroplastic"/>
    <property type="match status" value="1"/>
</dbReference>
<dbReference type="OrthoDB" id="750171at2759"/>
<reference evidence="5 7" key="2">
    <citation type="submission" date="2025-05" db="UniProtKB">
        <authorList>
            <consortium name="RefSeq"/>
        </authorList>
    </citation>
    <scope>NUCLEOTIDE SEQUENCE [LARGE SCALE GENOMIC DNA]</scope>
    <source>
        <tissue evidence="7">Leaf</tissue>
    </source>
</reference>
<dbReference type="InterPro" id="IPR011990">
    <property type="entry name" value="TPR-like_helical_dom_sf"/>
</dbReference>
<feature type="repeat" description="PPR" evidence="3">
    <location>
        <begin position="256"/>
        <end position="290"/>
    </location>
</feature>
<dbReference type="Pfam" id="PF20431">
    <property type="entry name" value="E_motif"/>
    <property type="match status" value="1"/>
</dbReference>
<protein>
    <submittedName>
        <fullName evidence="6 7">Pentatricopeptide repeat-containing protein At3g62890-like</fullName>
    </submittedName>
</protein>
<evidence type="ECO:0000313" key="7">
    <source>
        <dbReference type="RefSeq" id="XP_048141746.1"/>
    </source>
</evidence>
<comment type="similarity">
    <text evidence="1">Belongs to the PPR family. PCMP-H subfamily.</text>
</comment>
<organism evidence="5 6">
    <name type="scientific">Rhodamnia argentea</name>
    <dbReference type="NCBI Taxonomy" id="178133"/>
    <lineage>
        <taxon>Eukaryota</taxon>
        <taxon>Viridiplantae</taxon>
        <taxon>Streptophyta</taxon>
        <taxon>Embryophyta</taxon>
        <taxon>Tracheophyta</taxon>
        <taxon>Spermatophyta</taxon>
        <taxon>Magnoliopsida</taxon>
        <taxon>eudicotyledons</taxon>
        <taxon>Gunneridae</taxon>
        <taxon>Pentapetalae</taxon>
        <taxon>rosids</taxon>
        <taxon>malvids</taxon>
        <taxon>Myrtales</taxon>
        <taxon>Myrtaceae</taxon>
        <taxon>Myrtoideae</taxon>
        <taxon>Myrteae</taxon>
        <taxon>Australasian group</taxon>
        <taxon>Rhodamnia</taxon>
    </lineage>
</organism>
<evidence type="ECO:0000259" key="4">
    <source>
        <dbReference type="Pfam" id="PF14432"/>
    </source>
</evidence>
<dbReference type="InterPro" id="IPR046849">
    <property type="entry name" value="E2_motif"/>
</dbReference>
<dbReference type="FunFam" id="1.25.40.10:FF:000470">
    <property type="entry name" value="Pentatricopeptide repeat-containing protein At5g66520"/>
    <property type="match status" value="1"/>
</dbReference>
<feature type="repeat" description="PPR" evidence="3">
    <location>
        <begin position="358"/>
        <end position="388"/>
    </location>
</feature>
<dbReference type="Pfam" id="PF14432">
    <property type="entry name" value="DYW_deaminase"/>
    <property type="match status" value="1"/>
</dbReference>
<dbReference type="GO" id="GO:0003723">
    <property type="term" value="F:RNA binding"/>
    <property type="evidence" value="ECO:0007669"/>
    <property type="project" value="InterPro"/>
</dbReference>
<feature type="repeat" description="PPR" evidence="3">
    <location>
        <begin position="93"/>
        <end position="127"/>
    </location>
</feature>
<dbReference type="AlphaFoldDB" id="A0A8B8QKF5"/>
<dbReference type="GO" id="GO:0009451">
    <property type="term" value="P:RNA modification"/>
    <property type="evidence" value="ECO:0007669"/>
    <property type="project" value="InterPro"/>
</dbReference>
<dbReference type="Pfam" id="PF13041">
    <property type="entry name" value="PPR_2"/>
    <property type="match status" value="2"/>
</dbReference>
<dbReference type="InterPro" id="IPR032867">
    <property type="entry name" value="DYW_dom"/>
</dbReference>